<dbReference type="GO" id="GO:0006631">
    <property type="term" value="P:fatty acid metabolic process"/>
    <property type="evidence" value="ECO:0007669"/>
    <property type="project" value="TreeGrafter"/>
</dbReference>
<accession>A0A8H4ZVS0</accession>
<gene>
    <name evidence="3" type="ORF">FANTH_1828</name>
</gene>
<dbReference type="PANTHER" id="PTHR43201:SF8">
    <property type="entry name" value="ACYL-COA SYNTHETASE FAMILY MEMBER 3"/>
    <property type="match status" value="1"/>
</dbReference>
<dbReference type="GO" id="GO:0031956">
    <property type="term" value="F:medium-chain fatty acid-CoA ligase activity"/>
    <property type="evidence" value="ECO:0007669"/>
    <property type="project" value="TreeGrafter"/>
</dbReference>
<dbReference type="AlphaFoldDB" id="A0A8H4ZVS0"/>
<sequence>MPGYTTHLTVLQRAAQDTPSLPALKIPYLSLDGELQGWKDITCSQLLHDVEQSARYWSHKFSNKGINTGSIIGLWLKGTTYLDLLHIWGISRAGYVPQLISAHLTSSTVVRQLLIDAKVKGLIHDPAIAVSVGEDVATFPAADFIGLAVEQFPLAEVNSPTSGHEIVFILHSSGSTSGKPKLDCNMPKTEDVTFRGPGAEYQETNVASGSFCHVANALGFISYLNKGSCMTMPTPLPYSRPELRRMVKECTMTVLKMFSSFLADVIKEARKDPGLLAMLQSFDACTYGGLLLDKNEAAWAREQGINIVELFASTEVGCMMIGVGGRHGKLLRMWPGSTFEMGPISVALADTSPGDAPNIASRGIFVELVVPKYAPECPHPSLCDQDTGDFITGDIFLQVEPDRYISMGRNDDWIQMENSLRCDTRSIENNALEVCGEDLISAAVVVGAARTSPALIVEAKQLEDSGELQNKILHRITPFHERRYKHERILDSRLIVIVPNGAIPRTAKGSIQRKVVEKEFKEDLDRIYLEVYPRKKI</sequence>
<protein>
    <recommendedName>
        <fullName evidence="2">AMP-dependent synthetase/ligase domain-containing protein</fullName>
    </recommendedName>
</protein>
<evidence type="ECO:0000313" key="3">
    <source>
        <dbReference type="EMBL" id="KAF5253232.1"/>
    </source>
</evidence>
<dbReference type="SUPFAM" id="SSF56801">
    <property type="entry name" value="Acetyl-CoA synthetase-like"/>
    <property type="match status" value="1"/>
</dbReference>
<dbReference type="InterPro" id="IPR000873">
    <property type="entry name" value="AMP-dep_synth/lig_dom"/>
</dbReference>
<evidence type="ECO:0000259" key="2">
    <source>
        <dbReference type="Pfam" id="PF00501"/>
    </source>
</evidence>
<comment type="caution">
    <text evidence="3">The sequence shown here is derived from an EMBL/GenBank/DDBJ whole genome shotgun (WGS) entry which is preliminary data.</text>
</comment>
<name>A0A8H4ZVS0_9HYPO</name>
<dbReference type="Proteomes" id="UP000573603">
    <property type="component" value="Unassembled WGS sequence"/>
</dbReference>
<dbReference type="InterPro" id="IPR042099">
    <property type="entry name" value="ANL_N_sf"/>
</dbReference>
<comment type="similarity">
    <text evidence="1">Belongs to the ATP-dependent AMP-binding enzyme family.</text>
</comment>
<feature type="domain" description="AMP-dependent synthetase/ligase" evidence="2">
    <location>
        <begin position="11"/>
        <end position="321"/>
    </location>
</feature>
<proteinExistence type="inferred from homology"/>
<organism evidence="3 4">
    <name type="scientific">Fusarium anthophilum</name>
    <dbReference type="NCBI Taxonomy" id="48485"/>
    <lineage>
        <taxon>Eukaryota</taxon>
        <taxon>Fungi</taxon>
        <taxon>Dikarya</taxon>
        <taxon>Ascomycota</taxon>
        <taxon>Pezizomycotina</taxon>
        <taxon>Sordariomycetes</taxon>
        <taxon>Hypocreomycetidae</taxon>
        <taxon>Hypocreales</taxon>
        <taxon>Nectriaceae</taxon>
        <taxon>Fusarium</taxon>
        <taxon>Fusarium fujikuroi species complex</taxon>
    </lineage>
</organism>
<evidence type="ECO:0000256" key="1">
    <source>
        <dbReference type="ARBA" id="ARBA00006432"/>
    </source>
</evidence>
<reference evidence="3 4" key="1">
    <citation type="journal article" date="2020" name="BMC Genomics">
        <title>Correction to: Identification and distribution of gene clusters required for synthesis of sphingolipid metabolism inhibitors in diverse species of the filamentous fungus Fusarium.</title>
        <authorList>
            <person name="Kim H.S."/>
            <person name="Lohmar J.M."/>
            <person name="Busman M."/>
            <person name="Brown D.W."/>
            <person name="Naumann T.A."/>
            <person name="Divon H.H."/>
            <person name="Lysoe E."/>
            <person name="Uhlig S."/>
            <person name="Proctor R.H."/>
        </authorList>
    </citation>
    <scope>NUCLEOTIDE SEQUENCE [LARGE SCALE GENOMIC DNA]</scope>
    <source>
        <strain evidence="3 4">NRRL 25214</strain>
    </source>
</reference>
<dbReference type="EMBL" id="JABEVY010000043">
    <property type="protein sequence ID" value="KAF5253232.1"/>
    <property type="molecule type" value="Genomic_DNA"/>
</dbReference>
<evidence type="ECO:0000313" key="4">
    <source>
        <dbReference type="Proteomes" id="UP000573603"/>
    </source>
</evidence>
<dbReference type="Pfam" id="PF23562">
    <property type="entry name" value="AMP-binding_C_3"/>
    <property type="match status" value="1"/>
</dbReference>
<dbReference type="Gene3D" id="3.40.50.12780">
    <property type="entry name" value="N-terminal domain of ligase-like"/>
    <property type="match status" value="1"/>
</dbReference>
<dbReference type="Pfam" id="PF00501">
    <property type="entry name" value="AMP-binding"/>
    <property type="match status" value="1"/>
</dbReference>
<keyword evidence="4" id="KW-1185">Reference proteome</keyword>
<dbReference type="PANTHER" id="PTHR43201">
    <property type="entry name" value="ACYL-COA SYNTHETASE"/>
    <property type="match status" value="1"/>
</dbReference>